<comment type="caution">
    <text evidence="1">The sequence shown here is derived from an EMBL/GenBank/DDBJ whole genome shotgun (WGS) entry which is preliminary data.</text>
</comment>
<dbReference type="AlphaFoldDB" id="A0A2P4XIJ2"/>
<gene>
    <name evidence="1" type="ORF">PHPALM_18939</name>
</gene>
<proteinExistence type="predicted"/>
<evidence type="ECO:0000313" key="2">
    <source>
        <dbReference type="Proteomes" id="UP000237271"/>
    </source>
</evidence>
<keyword evidence="2" id="KW-1185">Reference proteome</keyword>
<protein>
    <submittedName>
        <fullName evidence="1">Zinc ion binding protein</fullName>
    </submittedName>
</protein>
<name>A0A2P4XIJ2_9STRA</name>
<dbReference type="EMBL" id="NCKW01010275">
    <property type="protein sequence ID" value="POM65357.1"/>
    <property type="molecule type" value="Genomic_DNA"/>
</dbReference>
<dbReference type="Proteomes" id="UP000237271">
    <property type="component" value="Unassembled WGS sequence"/>
</dbReference>
<evidence type="ECO:0000313" key="1">
    <source>
        <dbReference type="EMBL" id="POM65357.1"/>
    </source>
</evidence>
<sequence length="129" mass="14458">MELFAGFNAEELAMMQELLRLLLEDDDVQPTPRQESFEPKVAGGMVNDFGDYPWGVGVPNGMSWNAPPAMMAPTPQYATKVSRTRTRSNFASDEEPMLKRGRVDIAPTMRAPVNYIPIPEGSHMGYPYY</sequence>
<reference evidence="1 2" key="1">
    <citation type="journal article" date="2017" name="Genome Biol. Evol.">
        <title>Phytophthora megakarya and P. palmivora, closely related causal agents of cacao black pod rot, underwent increases in genome sizes and gene numbers by different mechanisms.</title>
        <authorList>
            <person name="Ali S.S."/>
            <person name="Shao J."/>
            <person name="Lary D.J."/>
            <person name="Kronmiller B."/>
            <person name="Shen D."/>
            <person name="Strem M.D."/>
            <person name="Amoako-Attah I."/>
            <person name="Akrofi A.Y."/>
            <person name="Begoude B.A."/>
            <person name="Ten Hoopen G.M."/>
            <person name="Coulibaly K."/>
            <person name="Kebe B.I."/>
            <person name="Melnick R.L."/>
            <person name="Guiltinan M.J."/>
            <person name="Tyler B.M."/>
            <person name="Meinhardt L.W."/>
            <person name="Bailey B.A."/>
        </authorList>
    </citation>
    <scope>NUCLEOTIDE SEQUENCE [LARGE SCALE GENOMIC DNA]</scope>
    <source>
        <strain evidence="2">sbr112.9</strain>
    </source>
</reference>
<accession>A0A2P4XIJ2</accession>
<dbReference type="OrthoDB" id="163063at2759"/>
<organism evidence="1 2">
    <name type="scientific">Phytophthora palmivora</name>
    <dbReference type="NCBI Taxonomy" id="4796"/>
    <lineage>
        <taxon>Eukaryota</taxon>
        <taxon>Sar</taxon>
        <taxon>Stramenopiles</taxon>
        <taxon>Oomycota</taxon>
        <taxon>Peronosporomycetes</taxon>
        <taxon>Peronosporales</taxon>
        <taxon>Peronosporaceae</taxon>
        <taxon>Phytophthora</taxon>
    </lineage>
</organism>